<evidence type="ECO:0000256" key="3">
    <source>
        <dbReference type="ARBA" id="ARBA00006171"/>
    </source>
</evidence>
<dbReference type="RefSeq" id="WP_104763257.1">
    <property type="nucleotide sequence ID" value="NZ_FZPM01000017.1"/>
</dbReference>
<keyword evidence="5" id="KW-0378">Hydrolase</keyword>
<reference evidence="5 6" key="1">
    <citation type="submission" date="2018-04" db="EMBL/GenBank/DDBJ databases">
        <title>Novel Campyloabacter and Helicobacter Species and Strains.</title>
        <authorList>
            <person name="Mannion A.J."/>
            <person name="Shen Z."/>
            <person name="Fox J.G."/>
        </authorList>
    </citation>
    <scope>NUCLEOTIDE SEQUENCE [LARGE SCALE GENOMIC DNA]</scope>
    <source>
        <strain evidence="5 6">MIT 97-5075</strain>
    </source>
</reference>
<comment type="pathway">
    <text evidence="2">Organic acid metabolism; glycolate biosynthesis; glycolate from 2-phosphoglycolate: step 1/1.</text>
</comment>
<dbReference type="GO" id="GO:0008967">
    <property type="term" value="F:phosphoglycolate phosphatase activity"/>
    <property type="evidence" value="ECO:0007669"/>
    <property type="project" value="UniProtKB-EC"/>
</dbReference>
<dbReference type="SUPFAM" id="SSF56784">
    <property type="entry name" value="HAD-like"/>
    <property type="match status" value="1"/>
</dbReference>
<dbReference type="InterPro" id="IPR050155">
    <property type="entry name" value="HAD-like_hydrolase_sf"/>
</dbReference>
<dbReference type="PRINTS" id="PR00413">
    <property type="entry name" value="HADHALOGNASE"/>
</dbReference>
<dbReference type="GO" id="GO:0006281">
    <property type="term" value="P:DNA repair"/>
    <property type="evidence" value="ECO:0007669"/>
    <property type="project" value="TreeGrafter"/>
</dbReference>
<comment type="catalytic activity">
    <reaction evidence="1">
        <text>2-phosphoglycolate + H2O = glycolate + phosphate</text>
        <dbReference type="Rhea" id="RHEA:14369"/>
        <dbReference type="ChEBI" id="CHEBI:15377"/>
        <dbReference type="ChEBI" id="CHEBI:29805"/>
        <dbReference type="ChEBI" id="CHEBI:43474"/>
        <dbReference type="ChEBI" id="CHEBI:58033"/>
        <dbReference type="EC" id="3.1.3.18"/>
    </reaction>
</comment>
<comment type="similarity">
    <text evidence="3">Belongs to the HAD-like hydrolase superfamily. CbbY/CbbZ/Gph/YieH family.</text>
</comment>
<comment type="caution">
    <text evidence="5">The sequence shown here is derived from an EMBL/GenBank/DDBJ whole genome shotgun (WGS) entry which is preliminary data.</text>
</comment>
<dbReference type="Pfam" id="PF13419">
    <property type="entry name" value="HAD_2"/>
    <property type="match status" value="1"/>
</dbReference>
<name>A0A3D8J880_9HELI</name>
<dbReference type="InterPro" id="IPR006439">
    <property type="entry name" value="HAD-SF_hydro_IA"/>
</dbReference>
<dbReference type="InterPro" id="IPR023214">
    <property type="entry name" value="HAD_sf"/>
</dbReference>
<evidence type="ECO:0000313" key="6">
    <source>
        <dbReference type="Proteomes" id="UP000256424"/>
    </source>
</evidence>
<dbReference type="PANTHER" id="PTHR43434">
    <property type="entry name" value="PHOSPHOGLYCOLATE PHOSPHATASE"/>
    <property type="match status" value="1"/>
</dbReference>
<accession>A0A3D8J880</accession>
<dbReference type="Gene3D" id="3.40.50.1000">
    <property type="entry name" value="HAD superfamily/HAD-like"/>
    <property type="match status" value="1"/>
</dbReference>
<dbReference type="SFLD" id="SFLDS00003">
    <property type="entry name" value="Haloacid_Dehalogenase"/>
    <property type="match status" value="1"/>
</dbReference>
<evidence type="ECO:0000256" key="1">
    <source>
        <dbReference type="ARBA" id="ARBA00000830"/>
    </source>
</evidence>
<evidence type="ECO:0000313" key="5">
    <source>
        <dbReference type="EMBL" id="RDU73084.1"/>
    </source>
</evidence>
<evidence type="ECO:0000256" key="4">
    <source>
        <dbReference type="ARBA" id="ARBA00013078"/>
    </source>
</evidence>
<keyword evidence="6" id="KW-1185">Reference proteome</keyword>
<dbReference type="SFLD" id="SFLDG01129">
    <property type="entry name" value="C1.5:_HAD__Beta-PGM__Phosphata"/>
    <property type="match status" value="1"/>
</dbReference>
<dbReference type="Gene3D" id="1.10.150.240">
    <property type="entry name" value="Putative phosphatase, domain 2"/>
    <property type="match status" value="1"/>
</dbReference>
<evidence type="ECO:0000256" key="2">
    <source>
        <dbReference type="ARBA" id="ARBA00004818"/>
    </source>
</evidence>
<sequence length="204" mass="23052">MLNVIFDMDGTLLDSEPSICGAVNEIRESLGFSKLSDENILHTIHTPSLNCAEVFYNIKDFPHKSYKVGFEKYFSKHYENATLFDGVDEMLKTCKERKYFLAIASNAPHSGLKPILQKHKIAEFFDVIIGTDSHIESKPNPMMIYRILQNAPFKSSVFVGNCIKDEGAATNANIPYLQAKWGEETHAKNEFSDAKELLAKLEKI</sequence>
<dbReference type="EC" id="3.1.3.18" evidence="4"/>
<gene>
    <name evidence="5" type="ORF">CQA66_02310</name>
</gene>
<dbReference type="PANTHER" id="PTHR43434:SF1">
    <property type="entry name" value="PHOSPHOGLYCOLATE PHOSPHATASE"/>
    <property type="match status" value="1"/>
</dbReference>
<organism evidence="5 6">
    <name type="scientific">Helicobacter aurati</name>
    <dbReference type="NCBI Taxonomy" id="137778"/>
    <lineage>
        <taxon>Bacteria</taxon>
        <taxon>Pseudomonadati</taxon>
        <taxon>Campylobacterota</taxon>
        <taxon>Epsilonproteobacteria</taxon>
        <taxon>Campylobacterales</taxon>
        <taxon>Helicobacteraceae</taxon>
        <taxon>Helicobacter</taxon>
    </lineage>
</organism>
<dbReference type="InterPro" id="IPR036412">
    <property type="entry name" value="HAD-like_sf"/>
</dbReference>
<dbReference type="EMBL" id="NXLW01000003">
    <property type="protein sequence ID" value="RDU73084.1"/>
    <property type="molecule type" value="Genomic_DNA"/>
</dbReference>
<dbReference type="InterPro" id="IPR041492">
    <property type="entry name" value="HAD_2"/>
</dbReference>
<dbReference type="AlphaFoldDB" id="A0A3D8J880"/>
<dbReference type="InterPro" id="IPR023198">
    <property type="entry name" value="PGP-like_dom2"/>
</dbReference>
<proteinExistence type="inferred from homology"/>
<protein>
    <recommendedName>
        <fullName evidence="4">phosphoglycolate phosphatase</fullName>
        <ecNumber evidence="4">3.1.3.18</ecNumber>
    </recommendedName>
</protein>
<dbReference type="Proteomes" id="UP000256424">
    <property type="component" value="Unassembled WGS sequence"/>
</dbReference>
<dbReference type="OrthoDB" id="9792518at2"/>